<dbReference type="Proteomes" id="UP001148614">
    <property type="component" value="Unassembled WGS sequence"/>
</dbReference>
<proteinExistence type="predicted"/>
<name>A0A9W8N3N8_9PEZI</name>
<organism evidence="2 3">
    <name type="scientific">Xylaria arbuscula</name>
    <dbReference type="NCBI Taxonomy" id="114810"/>
    <lineage>
        <taxon>Eukaryota</taxon>
        <taxon>Fungi</taxon>
        <taxon>Dikarya</taxon>
        <taxon>Ascomycota</taxon>
        <taxon>Pezizomycotina</taxon>
        <taxon>Sordariomycetes</taxon>
        <taxon>Xylariomycetidae</taxon>
        <taxon>Xylariales</taxon>
        <taxon>Xylariaceae</taxon>
        <taxon>Xylaria</taxon>
    </lineage>
</organism>
<feature type="compositionally biased region" description="Basic and acidic residues" evidence="1">
    <location>
        <begin position="63"/>
        <end position="72"/>
    </location>
</feature>
<evidence type="ECO:0000313" key="2">
    <source>
        <dbReference type="EMBL" id="KAJ3553019.1"/>
    </source>
</evidence>
<dbReference type="AlphaFoldDB" id="A0A9W8N3N8"/>
<evidence type="ECO:0000256" key="1">
    <source>
        <dbReference type="SAM" id="MobiDB-lite"/>
    </source>
</evidence>
<feature type="compositionally biased region" description="Polar residues" evidence="1">
    <location>
        <begin position="42"/>
        <end position="52"/>
    </location>
</feature>
<sequence>MLTPQHRSAQLPQDQNSTAYLTPPPGHKSQRDSVYGRPTYGRPTSSVYSQPSPEAAVFAAHQLRNDVGRPHPLEVSPPSSPDIASPKEG</sequence>
<feature type="region of interest" description="Disordered" evidence="1">
    <location>
        <begin position="1"/>
        <end position="89"/>
    </location>
</feature>
<keyword evidence="3" id="KW-1185">Reference proteome</keyword>
<protein>
    <submittedName>
        <fullName evidence="2">Uncharacterized protein</fullName>
    </submittedName>
</protein>
<feature type="compositionally biased region" description="Polar residues" evidence="1">
    <location>
        <begin position="1"/>
        <end position="20"/>
    </location>
</feature>
<comment type="caution">
    <text evidence="2">The sequence shown here is derived from an EMBL/GenBank/DDBJ whole genome shotgun (WGS) entry which is preliminary data.</text>
</comment>
<accession>A0A9W8N3N8</accession>
<gene>
    <name evidence="2" type="ORF">NPX13_g10980</name>
</gene>
<evidence type="ECO:0000313" key="3">
    <source>
        <dbReference type="Proteomes" id="UP001148614"/>
    </source>
</evidence>
<reference evidence="2" key="1">
    <citation type="submission" date="2022-07" db="EMBL/GenBank/DDBJ databases">
        <title>Genome Sequence of Xylaria arbuscula.</title>
        <authorList>
            <person name="Buettner E."/>
        </authorList>
    </citation>
    <scope>NUCLEOTIDE SEQUENCE</scope>
    <source>
        <strain evidence="2">VT107</strain>
    </source>
</reference>
<dbReference type="EMBL" id="JANPWZ010003366">
    <property type="protein sequence ID" value="KAJ3553019.1"/>
    <property type="molecule type" value="Genomic_DNA"/>
</dbReference>
<dbReference type="VEuPathDB" id="FungiDB:F4678DRAFT_470475"/>